<dbReference type="EMBL" id="WOCE01000005">
    <property type="protein sequence ID" value="KAE9613261.1"/>
    <property type="molecule type" value="Genomic_DNA"/>
</dbReference>
<protein>
    <submittedName>
        <fullName evidence="1">Uncharacterized protein</fullName>
    </submittedName>
</protein>
<keyword evidence="2" id="KW-1185">Reference proteome</keyword>
<evidence type="ECO:0000313" key="1">
    <source>
        <dbReference type="EMBL" id="KAE9613261.1"/>
    </source>
</evidence>
<organism evidence="1 2">
    <name type="scientific">Lupinus albus</name>
    <name type="common">White lupine</name>
    <name type="synonym">Lupinus termis</name>
    <dbReference type="NCBI Taxonomy" id="3870"/>
    <lineage>
        <taxon>Eukaryota</taxon>
        <taxon>Viridiplantae</taxon>
        <taxon>Streptophyta</taxon>
        <taxon>Embryophyta</taxon>
        <taxon>Tracheophyta</taxon>
        <taxon>Spermatophyta</taxon>
        <taxon>Magnoliopsida</taxon>
        <taxon>eudicotyledons</taxon>
        <taxon>Gunneridae</taxon>
        <taxon>Pentapetalae</taxon>
        <taxon>rosids</taxon>
        <taxon>fabids</taxon>
        <taxon>Fabales</taxon>
        <taxon>Fabaceae</taxon>
        <taxon>Papilionoideae</taxon>
        <taxon>50 kb inversion clade</taxon>
        <taxon>genistoids sensu lato</taxon>
        <taxon>core genistoids</taxon>
        <taxon>Genisteae</taxon>
        <taxon>Lupinus</taxon>
    </lineage>
</organism>
<proteinExistence type="predicted"/>
<reference evidence="2" key="1">
    <citation type="journal article" date="2020" name="Nat. Commun.">
        <title>Genome sequence of the cluster root forming white lupin.</title>
        <authorList>
            <person name="Hufnagel B."/>
            <person name="Marques A."/>
            <person name="Soriano A."/>
            <person name="Marques L."/>
            <person name="Divol F."/>
            <person name="Doumas P."/>
            <person name="Sallet E."/>
            <person name="Mancinotti D."/>
            <person name="Carrere S."/>
            <person name="Marande W."/>
            <person name="Arribat S."/>
            <person name="Keller J."/>
            <person name="Huneau C."/>
            <person name="Blein T."/>
            <person name="Aime D."/>
            <person name="Laguerre M."/>
            <person name="Taylor J."/>
            <person name="Schubert V."/>
            <person name="Nelson M."/>
            <person name="Geu-Flores F."/>
            <person name="Crespi M."/>
            <person name="Gallardo-Guerrero K."/>
            <person name="Delaux P.-M."/>
            <person name="Salse J."/>
            <person name="Berges H."/>
            <person name="Guyot R."/>
            <person name="Gouzy J."/>
            <person name="Peret B."/>
        </authorList>
    </citation>
    <scope>NUCLEOTIDE SEQUENCE [LARGE SCALE GENOMIC DNA]</scope>
    <source>
        <strain evidence="2">cv. Amiga</strain>
    </source>
</reference>
<gene>
    <name evidence="1" type="ORF">Lalb_Chr05g0215631</name>
</gene>
<comment type="caution">
    <text evidence="1">The sequence shown here is derived from an EMBL/GenBank/DDBJ whole genome shotgun (WGS) entry which is preliminary data.</text>
</comment>
<name>A0A6A4QH93_LUPAL</name>
<dbReference type="Proteomes" id="UP000447434">
    <property type="component" value="Chromosome 5"/>
</dbReference>
<dbReference type="AlphaFoldDB" id="A0A6A4QH93"/>
<accession>A0A6A4QH93</accession>
<sequence>MRCWLAFDIIELLNQVFQELLRLERLSNINPSMKPETLLHFWVLINLLCQGSFP</sequence>
<evidence type="ECO:0000313" key="2">
    <source>
        <dbReference type="Proteomes" id="UP000447434"/>
    </source>
</evidence>